<reference evidence="1 2" key="1">
    <citation type="submission" date="2024-10" db="EMBL/GenBank/DDBJ databases">
        <authorList>
            <person name="Kim D."/>
        </authorList>
    </citation>
    <scope>NUCLEOTIDE SEQUENCE [LARGE SCALE GENOMIC DNA]</scope>
    <source>
        <strain evidence="1">BH-2024</strain>
    </source>
</reference>
<dbReference type="AlphaFoldDB" id="A0ABD2K888"/>
<organism evidence="1 2">
    <name type="scientific">Heterodera trifolii</name>
    <dbReference type="NCBI Taxonomy" id="157864"/>
    <lineage>
        <taxon>Eukaryota</taxon>
        <taxon>Metazoa</taxon>
        <taxon>Ecdysozoa</taxon>
        <taxon>Nematoda</taxon>
        <taxon>Chromadorea</taxon>
        <taxon>Rhabditida</taxon>
        <taxon>Tylenchina</taxon>
        <taxon>Tylenchomorpha</taxon>
        <taxon>Tylenchoidea</taxon>
        <taxon>Heteroderidae</taxon>
        <taxon>Heteroderinae</taxon>
        <taxon>Heterodera</taxon>
    </lineage>
</organism>
<evidence type="ECO:0000313" key="2">
    <source>
        <dbReference type="Proteomes" id="UP001620626"/>
    </source>
</evidence>
<dbReference type="EMBL" id="JBICBT010000818">
    <property type="protein sequence ID" value="KAL3099120.1"/>
    <property type="molecule type" value="Genomic_DNA"/>
</dbReference>
<keyword evidence="2" id="KW-1185">Reference proteome</keyword>
<protein>
    <submittedName>
        <fullName evidence="1">Uncharacterized protein</fullName>
    </submittedName>
</protein>
<accession>A0ABD2K888</accession>
<comment type="caution">
    <text evidence="1">The sequence shown here is derived from an EMBL/GenBank/DDBJ whole genome shotgun (WGS) entry which is preliminary data.</text>
</comment>
<gene>
    <name evidence="1" type="ORF">niasHT_025564</name>
</gene>
<dbReference type="Proteomes" id="UP001620626">
    <property type="component" value="Unassembled WGS sequence"/>
</dbReference>
<proteinExistence type="predicted"/>
<evidence type="ECO:0000313" key="1">
    <source>
        <dbReference type="EMBL" id="KAL3099120.1"/>
    </source>
</evidence>
<name>A0ABD2K888_9BILA</name>
<sequence length="70" mass="8321">MANQTNSVLSKRSWLEQNAYFAENNCFYPFYGQAVFYASFVQHSEGRMVCCRRWTDALMRKRASRKIARK</sequence>